<comment type="caution">
    <text evidence="3">The sequence shown here is derived from an EMBL/GenBank/DDBJ whole genome shotgun (WGS) entry which is preliminary data.</text>
</comment>
<sequence length="104" mass="11993">MRGDIYIVGQFSDEGPKEFEVNNLRRFYASCQTRSSTLFYTPRVEHCMGFPFGYRHPHGTRAEWLAVAGITHPEERSRMRQLVEKSPELICTLPCLGGARGEQW</sequence>
<keyword evidence="1" id="KW-0479">Metal-binding</keyword>
<gene>
    <name evidence="3" type="ORF">ACN38_g7019</name>
</gene>
<evidence type="ECO:0000256" key="2">
    <source>
        <dbReference type="ARBA" id="ARBA00022801"/>
    </source>
</evidence>
<dbReference type="InterPro" id="IPR039461">
    <property type="entry name" value="Peptidase_M49"/>
</dbReference>
<reference evidence="3 4" key="1">
    <citation type="submission" date="2015-08" db="EMBL/GenBank/DDBJ databases">
        <title>Genome sequencing of Penicillium nordicum.</title>
        <authorList>
            <person name="Nguyen H.D."/>
            <person name="Seifert K.A."/>
        </authorList>
    </citation>
    <scope>NUCLEOTIDE SEQUENCE [LARGE SCALE GENOMIC DNA]</scope>
    <source>
        <strain evidence="3 4">DAOMC 185683</strain>
    </source>
</reference>
<dbReference type="GO" id="GO:0046872">
    <property type="term" value="F:metal ion binding"/>
    <property type="evidence" value="ECO:0007669"/>
    <property type="project" value="UniProtKB-KW"/>
</dbReference>
<keyword evidence="2" id="KW-0378">Hydrolase</keyword>
<organism evidence="3 4">
    <name type="scientific">Penicillium nordicum</name>
    <dbReference type="NCBI Taxonomy" id="229535"/>
    <lineage>
        <taxon>Eukaryota</taxon>
        <taxon>Fungi</taxon>
        <taxon>Dikarya</taxon>
        <taxon>Ascomycota</taxon>
        <taxon>Pezizomycotina</taxon>
        <taxon>Eurotiomycetes</taxon>
        <taxon>Eurotiomycetidae</taxon>
        <taxon>Eurotiales</taxon>
        <taxon>Aspergillaceae</taxon>
        <taxon>Penicillium</taxon>
    </lineage>
</organism>
<dbReference type="GO" id="GO:0016787">
    <property type="term" value="F:hydrolase activity"/>
    <property type="evidence" value="ECO:0007669"/>
    <property type="project" value="UniProtKB-KW"/>
</dbReference>
<dbReference type="OrthoDB" id="4365260at2759"/>
<evidence type="ECO:0000313" key="4">
    <source>
        <dbReference type="Proteomes" id="UP000037696"/>
    </source>
</evidence>
<dbReference type="EMBL" id="LHQQ01000114">
    <property type="protein sequence ID" value="KOS42102.1"/>
    <property type="molecule type" value="Genomic_DNA"/>
</dbReference>
<proteinExistence type="predicted"/>
<keyword evidence="4" id="KW-1185">Reference proteome</keyword>
<accession>A0A0M9WEV1</accession>
<dbReference type="Proteomes" id="UP000037696">
    <property type="component" value="Unassembled WGS sequence"/>
</dbReference>
<protein>
    <submittedName>
        <fullName evidence="3">Uncharacterized protein</fullName>
    </submittedName>
</protein>
<name>A0A0M9WEV1_9EURO</name>
<dbReference type="AlphaFoldDB" id="A0A0M9WEV1"/>
<evidence type="ECO:0000313" key="3">
    <source>
        <dbReference type="EMBL" id="KOS42102.1"/>
    </source>
</evidence>
<evidence type="ECO:0000256" key="1">
    <source>
        <dbReference type="ARBA" id="ARBA00022723"/>
    </source>
</evidence>
<dbReference type="Pfam" id="PF03571">
    <property type="entry name" value="Peptidase_M49"/>
    <property type="match status" value="1"/>
</dbReference>